<dbReference type="InterPro" id="IPR025963">
    <property type="entry name" value="FLgD_Tudor"/>
</dbReference>
<proteinExistence type="inferred from homology"/>
<dbReference type="Proteomes" id="UP001326110">
    <property type="component" value="Chromosome"/>
</dbReference>
<evidence type="ECO:0000259" key="6">
    <source>
        <dbReference type="Pfam" id="PF13860"/>
    </source>
</evidence>
<keyword evidence="8" id="KW-0969">Cilium</keyword>
<comment type="function">
    <text evidence="4 5">Required for flagellar hook formation. May act as a scaffolding protein.</text>
</comment>
<dbReference type="Pfam" id="PF13861">
    <property type="entry name" value="FLgD_tudor"/>
    <property type="match status" value="1"/>
</dbReference>
<sequence>MAVSGIIDTPKTVTTNSVATSSSTSTTSTDSVQADQDKFMLLLVTQLKNQDPLNPMDNAAMTSQLAQLSTVTGINKVNATLESLRADQASAQSMTATNLIGKGVLVAGKGIELSTATAADGTKSSSSVFGVELGTAADVVDINIVDKTGKTVRTMSMKSADAGTYPITWDGTKDDKTVAEAGSYTFTVKATTGGKALDNATPLQLAAVASVSTGSAGVKLNTSLGHFTLAEIKEVL</sequence>
<dbReference type="InterPro" id="IPR005648">
    <property type="entry name" value="FlgD"/>
</dbReference>
<organism evidence="8 9">
    <name type="scientific">Duganella zoogloeoides</name>
    <dbReference type="NCBI Taxonomy" id="75659"/>
    <lineage>
        <taxon>Bacteria</taxon>
        <taxon>Pseudomonadati</taxon>
        <taxon>Pseudomonadota</taxon>
        <taxon>Betaproteobacteria</taxon>
        <taxon>Burkholderiales</taxon>
        <taxon>Oxalobacteraceae</taxon>
        <taxon>Telluria group</taxon>
        <taxon>Duganella</taxon>
    </lineage>
</organism>
<evidence type="ECO:0000313" key="9">
    <source>
        <dbReference type="Proteomes" id="UP001326110"/>
    </source>
</evidence>
<keyword evidence="8" id="KW-0966">Cell projection</keyword>
<reference evidence="8 9" key="1">
    <citation type="submission" date="2023-11" db="EMBL/GenBank/DDBJ databases">
        <title>MicrobeMod: A computational toolkit for identifying prokaryotic methylation and restriction-modification with nanopore sequencing.</title>
        <authorList>
            <person name="Crits-Christoph A."/>
            <person name="Kang S.C."/>
            <person name="Lee H."/>
            <person name="Ostrov N."/>
        </authorList>
    </citation>
    <scope>NUCLEOTIDE SEQUENCE [LARGE SCALE GENOMIC DNA]</scope>
    <source>
        <strain evidence="8 9">ATCC 25935</strain>
    </source>
</reference>
<protein>
    <recommendedName>
        <fullName evidence="2 5">Basal-body rod modification protein FlgD</fullName>
    </recommendedName>
</protein>
<evidence type="ECO:0000256" key="5">
    <source>
        <dbReference type="RuleBase" id="RU362076"/>
    </source>
</evidence>
<accession>A0ABZ0Y1U5</accession>
<dbReference type="Gene3D" id="2.30.30.910">
    <property type="match status" value="1"/>
</dbReference>
<dbReference type="Gene3D" id="2.60.40.4070">
    <property type="match status" value="1"/>
</dbReference>
<feature type="domain" description="FlgD/Vpr Ig-like" evidence="6">
    <location>
        <begin position="123"/>
        <end position="194"/>
    </location>
</feature>
<dbReference type="EMBL" id="CP140152">
    <property type="protein sequence ID" value="WQH05688.1"/>
    <property type="molecule type" value="Genomic_DNA"/>
</dbReference>
<evidence type="ECO:0000256" key="4">
    <source>
        <dbReference type="ARBA" id="ARBA00024746"/>
    </source>
</evidence>
<dbReference type="InterPro" id="IPR025965">
    <property type="entry name" value="FlgD/Vpr_Ig-like"/>
</dbReference>
<dbReference type="Pfam" id="PF03963">
    <property type="entry name" value="FlgD"/>
    <property type="match status" value="1"/>
</dbReference>
<evidence type="ECO:0000313" key="8">
    <source>
        <dbReference type="EMBL" id="WQH05688.1"/>
    </source>
</evidence>
<dbReference type="Pfam" id="PF13860">
    <property type="entry name" value="FlgD_ig"/>
    <property type="match status" value="1"/>
</dbReference>
<evidence type="ECO:0000259" key="7">
    <source>
        <dbReference type="Pfam" id="PF13861"/>
    </source>
</evidence>
<keyword evidence="3 5" id="KW-1005">Bacterial flagellum biogenesis</keyword>
<gene>
    <name evidence="8" type="ORF">SR858_04935</name>
</gene>
<evidence type="ECO:0000256" key="2">
    <source>
        <dbReference type="ARBA" id="ARBA00016013"/>
    </source>
</evidence>
<keyword evidence="8" id="KW-0282">Flagellum</keyword>
<feature type="domain" description="FlgD Tudor-like" evidence="7">
    <location>
        <begin position="92"/>
        <end position="233"/>
    </location>
</feature>
<comment type="similarity">
    <text evidence="1 5">Belongs to the FlgD family.</text>
</comment>
<dbReference type="RefSeq" id="WP_019922846.1">
    <property type="nucleotide sequence ID" value="NZ_CP140152.1"/>
</dbReference>
<evidence type="ECO:0000256" key="1">
    <source>
        <dbReference type="ARBA" id="ARBA00010577"/>
    </source>
</evidence>
<evidence type="ECO:0000256" key="3">
    <source>
        <dbReference type="ARBA" id="ARBA00022795"/>
    </source>
</evidence>
<name>A0ABZ0Y1U5_9BURK</name>
<dbReference type="GeneID" id="43164504"/>
<keyword evidence="9" id="KW-1185">Reference proteome</keyword>